<evidence type="ECO:0000313" key="2">
    <source>
        <dbReference type="Proteomes" id="UP000030428"/>
    </source>
</evidence>
<reference evidence="1 2" key="1">
    <citation type="journal article" date="2016" name="Front. Microbiol.">
        <title>Single-Cell (Meta-)Genomics of a Dimorphic Candidatus Thiomargarita nelsonii Reveals Genomic Plasticity.</title>
        <authorList>
            <person name="Flood B.E."/>
            <person name="Fliss P."/>
            <person name="Jones D.S."/>
            <person name="Dick G.J."/>
            <person name="Jain S."/>
            <person name="Kaster A.K."/>
            <person name="Winkel M."/>
            <person name="Mussmann M."/>
            <person name="Bailey J."/>
        </authorList>
    </citation>
    <scope>NUCLEOTIDE SEQUENCE [LARGE SCALE GENOMIC DNA]</scope>
    <source>
        <strain evidence="1">Hydrate Ridge</strain>
    </source>
</reference>
<proteinExistence type="predicted"/>
<comment type="caution">
    <text evidence="1">The sequence shown here is derived from an EMBL/GenBank/DDBJ whole genome shotgun (WGS) entry which is preliminary data.</text>
</comment>
<keyword evidence="2" id="KW-1185">Reference proteome</keyword>
<dbReference type="EMBL" id="JSZA02000070">
    <property type="protein sequence ID" value="KHD06120.1"/>
    <property type="molecule type" value="Genomic_DNA"/>
</dbReference>
<evidence type="ECO:0000313" key="1">
    <source>
        <dbReference type="EMBL" id="KHD06120.1"/>
    </source>
</evidence>
<dbReference type="Proteomes" id="UP000030428">
    <property type="component" value="Unassembled WGS sequence"/>
</dbReference>
<sequence length="116" mass="13028">MRGVELVMVVALTLRSRLQTCSSKRTLRVELTLMHIKKLFITLILILIPSTVSSTQASILDALRAGIPSSIVASKIDQLIQDAPNCSTVHFLRSILQNYPSNKAIIYRIARRFHQL</sequence>
<accession>A0A0A6P5G4</accession>
<gene>
    <name evidence="1" type="ORF">PN36_18120</name>
</gene>
<organism evidence="1 2">
    <name type="scientific">Candidatus Thiomargarita nelsonii</name>
    <dbReference type="NCBI Taxonomy" id="1003181"/>
    <lineage>
        <taxon>Bacteria</taxon>
        <taxon>Pseudomonadati</taxon>
        <taxon>Pseudomonadota</taxon>
        <taxon>Gammaproteobacteria</taxon>
        <taxon>Thiotrichales</taxon>
        <taxon>Thiotrichaceae</taxon>
        <taxon>Thiomargarita</taxon>
    </lineage>
</organism>
<dbReference type="AlphaFoldDB" id="A0A0A6P5G4"/>
<protein>
    <submittedName>
        <fullName evidence="1">Uncharacterized protein</fullName>
    </submittedName>
</protein>
<name>A0A0A6P5G4_9GAMM</name>